<comment type="caution">
    <text evidence="8">The sequence shown here is derived from an EMBL/GenBank/DDBJ whole genome shotgun (WGS) entry which is preliminary data.</text>
</comment>
<dbReference type="Pfam" id="PF07980">
    <property type="entry name" value="SusD_RagB"/>
    <property type="match status" value="1"/>
</dbReference>
<reference evidence="8 9" key="1">
    <citation type="submission" date="2023-05" db="EMBL/GenBank/DDBJ databases">
        <title>Genome sequence of Pinibacter sp. MAH-24.</title>
        <authorList>
            <person name="Huq M.A."/>
        </authorList>
    </citation>
    <scope>NUCLEOTIDE SEQUENCE [LARGE SCALE GENOMIC DNA]</scope>
    <source>
        <strain evidence="8 9">MAH-24</strain>
    </source>
</reference>
<evidence type="ECO:0000256" key="2">
    <source>
        <dbReference type="ARBA" id="ARBA00006275"/>
    </source>
</evidence>
<evidence type="ECO:0000313" key="9">
    <source>
        <dbReference type="Proteomes" id="UP001226434"/>
    </source>
</evidence>
<dbReference type="InterPro" id="IPR012944">
    <property type="entry name" value="SusD_RagB_dom"/>
</dbReference>
<keyword evidence="5" id="KW-0998">Cell outer membrane</keyword>
<protein>
    <submittedName>
        <fullName evidence="8">RagB/SusD family nutrient uptake outer membrane protein</fullName>
    </submittedName>
</protein>
<accession>A0ABT6R741</accession>
<evidence type="ECO:0000313" key="8">
    <source>
        <dbReference type="EMBL" id="MDI3318383.1"/>
    </source>
</evidence>
<evidence type="ECO:0000256" key="4">
    <source>
        <dbReference type="ARBA" id="ARBA00023136"/>
    </source>
</evidence>
<dbReference type="PROSITE" id="PS51257">
    <property type="entry name" value="PROKAR_LIPOPROTEIN"/>
    <property type="match status" value="1"/>
</dbReference>
<name>A0ABT6R741_9BACT</name>
<dbReference type="EMBL" id="JASBRG010000001">
    <property type="protein sequence ID" value="MDI3318383.1"/>
    <property type="molecule type" value="Genomic_DNA"/>
</dbReference>
<evidence type="ECO:0000256" key="1">
    <source>
        <dbReference type="ARBA" id="ARBA00004442"/>
    </source>
</evidence>
<dbReference type="InterPro" id="IPR033985">
    <property type="entry name" value="SusD-like_N"/>
</dbReference>
<dbReference type="SUPFAM" id="SSF48452">
    <property type="entry name" value="TPR-like"/>
    <property type="match status" value="1"/>
</dbReference>
<dbReference type="Pfam" id="PF14322">
    <property type="entry name" value="SusD-like_3"/>
    <property type="match status" value="1"/>
</dbReference>
<sequence length="578" mass="63909">MKTINKIGITFLLLFILAGCKKYLDKPPLTQFTDNEYWTSESNVKIFCNGFYCLFNGFGQGATSTISSNIAPPATTAGTESNFYFPSFSDDQVNSAIDIFPTAAGSTATTWTTPYYHIRMANLLLTRIGGVSSMSDVQKNHYRGVAYFFRAMEYFDLVRHYGDVPYTNTYLDQVIDTSIIWGPRVPRNTVMDSVLNDLNNAVTLLYSKSVADVNSVTQDVAQALKSRICLYEGTYSKYQLNSATRATKYLTECKTASEAVMNGGGYQLNPDFRTVFSSMDLTGNKEVLLYRVYLDGIVTHSVVGYCNSSTQVYGLTKDAVESFLCTDGLPINLSSLYQGDASNPTTLSIAQTTLKNRDKRLTASIDSILCYTGKPNSKGFVSTTGYLITRFNNATLTPTQLLAPNNPTDAPVFWLPEVLLNEAEALAELGSFTQADADKTINLLRARAGVTSLNVTNVPNDPKRDGDVPALLWEVRRERRAELMLTSFRYWDLRRWAKLSYLDASVKPDIFKGAKVPAGTSGTQGGQDATGYILPYSTTTAAKRVVKTPQNYLDFIPTGQLQLYTNHGISFSQNPGWQ</sequence>
<comment type="subcellular location">
    <subcellularLocation>
        <location evidence="1">Cell outer membrane</location>
    </subcellularLocation>
</comment>
<keyword evidence="3" id="KW-0732">Signal</keyword>
<comment type="similarity">
    <text evidence="2">Belongs to the SusD family.</text>
</comment>
<evidence type="ECO:0000259" key="6">
    <source>
        <dbReference type="Pfam" id="PF07980"/>
    </source>
</evidence>
<organism evidence="8 9">
    <name type="scientific">Pinibacter soli</name>
    <dbReference type="NCBI Taxonomy" id="3044211"/>
    <lineage>
        <taxon>Bacteria</taxon>
        <taxon>Pseudomonadati</taxon>
        <taxon>Bacteroidota</taxon>
        <taxon>Chitinophagia</taxon>
        <taxon>Chitinophagales</taxon>
        <taxon>Chitinophagaceae</taxon>
        <taxon>Pinibacter</taxon>
    </lineage>
</organism>
<feature type="domain" description="RagB/SusD" evidence="6">
    <location>
        <begin position="311"/>
        <end position="577"/>
    </location>
</feature>
<dbReference type="InterPro" id="IPR011990">
    <property type="entry name" value="TPR-like_helical_dom_sf"/>
</dbReference>
<dbReference type="Proteomes" id="UP001226434">
    <property type="component" value="Unassembled WGS sequence"/>
</dbReference>
<keyword evidence="9" id="KW-1185">Reference proteome</keyword>
<evidence type="ECO:0000259" key="7">
    <source>
        <dbReference type="Pfam" id="PF14322"/>
    </source>
</evidence>
<evidence type="ECO:0000256" key="5">
    <source>
        <dbReference type="ARBA" id="ARBA00023237"/>
    </source>
</evidence>
<proteinExistence type="inferred from homology"/>
<dbReference type="RefSeq" id="WP_282332511.1">
    <property type="nucleotide sequence ID" value="NZ_JASBRG010000001.1"/>
</dbReference>
<dbReference type="Gene3D" id="1.25.40.390">
    <property type="match status" value="1"/>
</dbReference>
<evidence type="ECO:0000256" key="3">
    <source>
        <dbReference type="ARBA" id="ARBA00022729"/>
    </source>
</evidence>
<gene>
    <name evidence="8" type="ORF">QJ048_01295</name>
</gene>
<keyword evidence="4" id="KW-0472">Membrane</keyword>
<feature type="domain" description="SusD-like N-terminal" evidence="7">
    <location>
        <begin position="80"/>
        <end position="230"/>
    </location>
</feature>